<organism evidence="3">
    <name type="scientific">uncultured Campylobacterales bacterium</name>
    <dbReference type="NCBI Taxonomy" id="352960"/>
    <lineage>
        <taxon>Bacteria</taxon>
        <taxon>Pseudomonadati</taxon>
        <taxon>Campylobacterota</taxon>
        <taxon>Epsilonproteobacteria</taxon>
        <taxon>Campylobacterales</taxon>
        <taxon>environmental samples</taxon>
    </lineage>
</organism>
<protein>
    <submittedName>
        <fullName evidence="3">Uncharacterized protein</fullName>
    </submittedName>
</protein>
<feature type="coiled-coil region" evidence="1">
    <location>
        <begin position="72"/>
        <end position="106"/>
    </location>
</feature>
<evidence type="ECO:0000256" key="1">
    <source>
        <dbReference type="SAM" id="Coils"/>
    </source>
</evidence>
<feature type="signal peptide" evidence="2">
    <location>
        <begin position="1"/>
        <end position="22"/>
    </location>
</feature>
<accession>A0A6S6TIJ6</accession>
<dbReference type="AlphaFoldDB" id="A0A6S6TIJ6"/>
<evidence type="ECO:0000256" key="2">
    <source>
        <dbReference type="SAM" id="SignalP"/>
    </source>
</evidence>
<reference evidence="3" key="1">
    <citation type="submission" date="2020-01" db="EMBL/GenBank/DDBJ databases">
        <authorList>
            <person name="Meier V. D."/>
            <person name="Meier V D."/>
        </authorList>
    </citation>
    <scope>NUCLEOTIDE SEQUENCE</scope>
    <source>
        <strain evidence="3">HLG_WM_MAG_12</strain>
    </source>
</reference>
<proteinExistence type="predicted"/>
<keyword evidence="2" id="KW-0732">Signal</keyword>
<evidence type="ECO:0000313" key="3">
    <source>
        <dbReference type="EMBL" id="CAA6816278.1"/>
    </source>
</evidence>
<keyword evidence="1" id="KW-0175">Coiled coil</keyword>
<feature type="chain" id="PRO_5027710670" evidence="2">
    <location>
        <begin position="23"/>
        <end position="155"/>
    </location>
</feature>
<sequence>MIKKSLLIVAFSSMMLAGPANDITISDLKEAVVLLIEDVKKLRTENIAVSDEAMQQITSYKETFKNRLEGGIEGLTTKITSVDQELEVLKKENEDLRLKNLELVDTINQINSDTKSVLITSHNIEKKYIKIENSIEETDTALDRKIKRFVRKYTK</sequence>
<dbReference type="EMBL" id="CACVAW010000068">
    <property type="protein sequence ID" value="CAA6816278.1"/>
    <property type="molecule type" value="Genomic_DNA"/>
</dbReference>
<name>A0A6S6TIJ6_9BACT</name>
<gene>
    <name evidence="3" type="ORF">HELGO_WM9508</name>
</gene>